<gene>
    <name evidence="2" type="ORF">HT134_12540</name>
</gene>
<organism evidence="2 3">
    <name type="scientific">Nonomuraea rhodomycinica</name>
    <dbReference type="NCBI Taxonomy" id="1712872"/>
    <lineage>
        <taxon>Bacteria</taxon>
        <taxon>Bacillati</taxon>
        <taxon>Actinomycetota</taxon>
        <taxon>Actinomycetes</taxon>
        <taxon>Streptosporangiales</taxon>
        <taxon>Streptosporangiaceae</taxon>
        <taxon>Nonomuraea</taxon>
    </lineage>
</organism>
<feature type="transmembrane region" description="Helical" evidence="1">
    <location>
        <begin position="121"/>
        <end position="141"/>
    </location>
</feature>
<dbReference type="Proteomes" id="UP000546126">
    <property type="component" value="Unassembled WGS sequence"/>
</dbReference>
<accession>A0A7Y6IMM2</accession>
<sequence>MADERLMAAAIATATAAAGLIGGRWPWYVVGLMGVCYGHISGMGHSTQLWKTTAEQGLIDELDELMEGMAAFKKRLKDEGKWEGSAYEAFEGVYDTFRKGAEDLAKLRNLNGDGVKAAKSIFGNMVLMFGVVATGMLIFGIRKRIMSIVHPAGAVIGEGESAVQGATTTGVVKGAAKKQLIFLGTLGGLIYMANQQAEMTGKLFPMMKTGLPTEMSALKSGNGMPPFSGTGLQYDENLGLSQKMDDPTKTMKI</sequence>
<dbReference type="AlphaFoldDB" id="A0A7Y6IMM2"/>
<evidence type="ECO:0000313" key="3">
    <source>
        <dbReference type="Proteomes" id="UP000546126"/>
    </source>
</evidence>
<evidence type="ECO:0000256" key="1">
    <source>
        <dbReference type="SAM" id="Phobius"/>
    </source>
</evidence>
<keyword evidence="1" id="KW-1133">Transmembrane helix</keyword>
<keyword evidence="1" id="KW-0472">Membrane</keyword>
<keyword evidence="1" id="KW-0812">Transmembrane</keyword>
<keyword evidence="3" id="KW-1185">Reference proteome</keyword>
<proteinExistence type="predicted"/>
<evidence type="ECO:0000313" key="2">
    <source>
        <dbReference type="EMBL" id="NUW40965.1"/>
    </source>
</evidence>
<comment type="caution">
    <text evidence="2">The sequence shown here is derived from an EMBL/GenBank/DDBJ whole genome shotgun (WGS) entry which is preliminary data.</text>
</comment>
<name>A0A7Y6IMM2_9ACTN</name>
<reference evidence="2 3" key="1">
    <citation type="submission" date="2020-06" db="EMBL/GenBank/DDBJ databases">
        <authorList>
            <person name="Chanama M."/>
        </authorList>
    </citation>
    <scope>NUCLEOTIDE SEQUENCE [LARGE SCALE GENOMIC DNA]</scope>
    <source>
        <strain evidence="2 3">TBRC6557</strain>
    </source>
</reference>
<dbReference type="RefSeq" id="WP_175600540.1">
    <property type="nucleotide sequence ID" value="NZ_JABWGO010000002.1"/>
</dbReference>
<protein>
    <submittedName>
        <fullName evidence="2">Uncharacterized protein</fullName>
    </submittedName>
</protein>
<dbReference type="EMBL" id="JABWGO010000002">
    <property type="protein sequence ID" value="NUW40965.1"/>
    <property type="molecule type" value="Genomic_DNA"/>
</dbReference>